<sequence>MNKPDYEQNLAAIRGEQLPDNLSSEEGRTSIIRGIRHHHGFATSAAVTALSAEHAHFARARNARLIMSNIVPEPEEMDGSERERQPYCIWHPDFASETTCRELARRYPSMRYQVGHACAAAGFARLYAELDLLPDVVIAEEARESGTEGGRAIFEAIMASPCRYAVVDDFVLTISDIEKNSALPLGSSSPSPSCPAFLNGDTDVRWKLEDRRALTRVVWSSVLRPRPIPCIEEDMRLGEQEGPRPSEDWPESRYRSHLTPAEVELLYSPLPLDLPTVRKTLLIQMAAYEGNLDRYARLTARLAEAGMDRVELRCVLTTGGIPPHDVRALVGGRVPGMREQVAAAWIHCDYEGTYKRVDATPHWHLWLAAKNSPNPFYLRDLERRTAAEQDDGVDITNGSMMDRTADCMDLDLEPTENVVYPPLGDSMDVRTYEAEYGPYEGGAPQPGFVERYVWAEPELLRKIEDNICEGAFEGPLGWLDEDD</sequence>
<dbReference type="HOGENOM" id="CLU_027146_1_0_1"/>
<proteinExistence type="predicted"/>
<dbReference type="eggNOG" id="ENOG502SI47">
    <property type="taxonomic scope" value="Eukaryota"/>
</dbReference>
<reference evidence="2" key="1">
    <citation type="journal article" date="2013" name="Genome Announc.">
        <title>Draft genome sequence of the grapevine dieback fungus Eutypa lata UCR-EL1.</title>
        <authorList>
            <person name="Blanco-Ulate B."/>
            <person name="Rolshausen P.E."/>
            <person name="Cantu D."/>
        </authorList>
    </citation>
    <scope>NUCLEOTIDE SEQUENCE [LARGE SCALE GENOMIC DNA]</scope>
    <source>
        <strain evidence="2">UCR-EL1</strain>
    </source>
</reference>
<gene>
    <name evidence="1" type="ORF">UCREL1_3881</name>
</gene>
<keyword evidence="2" id="KW-1185">Reference proteome</keyword>
<dbReference type="OMA" id="REICISH"/>
<dbReference type="Proteomes" id="UP000012174">
    <property type="component" value="Unassembled WGS sequence"/>
</dbReference>
<protein>
    <submittedName>
        <fullName evidence="1">Uncharacterized protein</fullName>
    </submittedName>
</protein>
<dbReference type="AlphaFoldDB" id="M7TQX5"/>
<name>M7TQX5_EUTLA</name>
<evidence type="ECO:0000313" key="1">
    <source>
        <dbReference type="EMBL" id="EMR69090.1"/>
    </source>
</evidence>
<dbReference type="KEGG" id="ela:UCREL1_3881"/>
<dbReference type="EMBL" id="KB706134">
    <property type="protein sequence ID" value="EMR69090.1"/>
    <property type="molecule type" value="Genomic_DNA"/>
</dbReference>
<dbReference type="OrthoDB" id="4360026at2759"/>
<evidence type="ECO:0000313" key="2">
    <source>
        <dbReference type="Proteomes" id="UP000012174"/>
    </source>
</evidence>
<organism evidence="1 2">
    <name type="scientific">Eutypa lata (strain UCR-EL1)</name>
    <name type="common">Grapevine dieback disease fungus</name>
    <name type="synonym">Eutypa armeniacae</name>
    <dbReference type="NCBI Taxonomy" id="1287681"/>
    <lineage>
        <taxon>Eukaryota</taxon>
        <taxon>Fungi</taxon>
        <taxon>Dikarya</taxon>
        <taxon>Ascomycota</taxon>
        <taxon>Pezizomycotina</taxon>
        <taxon>Sordariomycetes</taxon>
        <taxon>Xylariomycetidae</taxon>
        <taxon>Xylariales</taxon>
        <taxon>Diatrypaceae</taxon>
        <taxon>Eutypa</taxon>
    </lineage>
</organism>
<accession>M7TQX5</accession>